<proteinExistence type="predicted"/>
<dbReference type="GO" id="GO:0008474">
    <property type="term" value="F:palmitoyl-(protein) hydrolase activity"/>
    <property type="evidence" value="ECO:0007669"/>
    <property type="project" value="UniProtKB-EC"/>
</dbReference>
<feature type="domain" description="AB hydrolase-1" evidence="12">
    <location>
        <begin position="27"/>
        <end position="174"/>
    </location>
</feature>
<evidence type="ECO:0000259" key="12">
    <source>
        <dbReference type="Pfam" id="PF12697"/>
    </source>
</evidence>
<keyword evidence="2 13" id="KW-0378">Hydrolase</keyword>
<gene>
    <name evidence="13" type="ORF">GRX03_07990</name>
</gene>
<evidence type="ECO:0000256" key="10">
    <source>
        <dbReference type="ARBA" id="ARBA00047409"/>
    </source>
</evidence>
<dbReference type="OrthoDB" id="7531at2157"/>
<dbReference type="Gene3D" id="3.40.50.1820">
    <property type="entry name" value="alpha/beta hydrolase"/>
    <property type="match status" value="1"/>
</dbReference>
<comment type="function">
    <text evidence="9">Acts as an acyl-protein thioesterase that hydrolyzes fatty acids from acylated residues in proteins. Regulates the mitochondrial S-depalmitoylation of the nucleophilic active site residue of peroxiredoxin-5/PRDX5, a key antioxidant protein, therefore modulating mitochondrial antioxidant ability. Also catalyzes the deglucuronidation of mycophenolic acid acyl-glucuronide, an active metabolite of the immunosuppressant drug mycophenolate.</text>
</comment>
<dbReference type="EMBL" id="WUUT01000002">
    <property type="protein sequence ID" value="MXR51543.1"/>
    <property type="molecule type" value="Genomic_DNA"/>
</dbReference>
<evidence type="ECO:0000256" key="7">
    <source>
        <dbReference type="ARBA" id="ARBA00042645"/>
    </source>
</evidence>
<keyword evidence="3" id="KW-0809">Transit peptide</keyword>
<evidence type="ECO:0000256" key="1">
    <source>
        <dbReference type="ARBA" id="ARBA00012423"/>
    </source>
</evidence>
<evidence type="ECO:0000256" key="9">
    <source>
        <dbReference type="ARBA" id="ARBA00046047"/>
    </source>
</evidence>
<dbReference type="InterPro" id="IPR052382">
    <property type="entry name" value="ABHD10_acyl-thioesterase"/>
</dbReference>
<comment type="catalytic activity">
    <reaction evidence="10">
        <text>S-hexadecanoyl-L-cysteinyl-[protein] + H2O = L-cysteinyl-[protein] + hexadecanoate + H(+)</text>
        <dbReference type="Rhea" id="RHEA:19233"/>
        <dbReference type="Rhea" id="RHEA-COMP:10131"/>
        <dbReference type="Rhea" id="RHEA-COMP:11032"/>
        <dbReference type="ChEBI" id="CHEBI:7896"/>
        <dbReference type="ChEBI" id="CHEBI:15377"/>
        <dbReference type="ChEBI" id="CHEBI:15378"/>
        <dbReference type="ChEBI" id="CHEBI:29950"/>
        <dbReference type="ChEBI" id="CHEBI:74151"/>
        <dbReference type="EC" id="3.1.2.22"/>
    </reaction>
    <physiologicalReaction direction="left-to-right" evidence="10">
        <dbReference type="Rhea" id="RHEA:19234"/>
    </physiologicalReaction>
</comment>
<reference evidence="13 14" key="1">
    <citation type="submission" date="2019-12" db="EMBL/GenBank/DDBJ databases">
        <title>Isolation and characterization of three novel carbon monoxide-oxidizing members of Halobacteria from salione crusts and soils.</title>
        <authorList>
            <person name="Myers M.R."/>
            <person name="King G.M."/>
        </authorList>
    </citation>
    <scope>NUCLEOTIDE SEQUENCE [LARGE SCALE GENOMIC DNA]</scope>
    <source>
        <strain evidence="13 14">WSH3</strain>
    </source>
</reference>
<dbReference type="EC" id="3.1.2.22" evidence="1"/>
<protein>
    <recommendedName>
        <fullName evidence="5">Palmitoyl-protein thioesterase ABHD10, mitochondrial</fullName>
        <ecNumber evidence="4">3.1.1.93</ecNumber>
        <ecNumber evidence="1">3.1.2.22</ecNumber>
    </recommendedName>
    <alternativeName>
        <fullName evidence="7">Acyl-protein thioesterase ABHD10</fullName>
    </alternativeName>
    <alternativeName>
        <fullName evidence="8">Alpha/beta hydrolase domain-containing protein 10</fullName>
    </alternativeName>
    <alternativeName>
        <fullName evidence="6">Mycophenolic acid acyl-glucuronide esterase, mitochondrial</fullName>
    </alternativeName>
</protein>
<comment type="caution">
    <text evidence="13">The sequence shown here is derived from an EMBL/GenBank/DDBJ whole genome shotgun (WGS) entry which is preliminary data.</text>
</comment>
<evidence type="ECO:0000256" key="2">
    <source>
        <dbReference type="ARBA" id="ARBA00022801"/>
    </source>
</evidence>
<dbReference type="Proteomes" id="UP000466535">
    <property type="component" value="Unassembled WGS sequence"/>
</dbReference>
<dbReference type="PANTHER" id="PTHR16138:SF7">
    <property type="entry name" value="PALMITOYL-PROTEIN THIOESTERASE ABHD10, MITOCHONDRIAL"/>
    <property type="match status" value="1"/>
</dbReference>
<name>A0A6B0T7H6_9EURY</name>
<evidence type="ECO:0000256" key="5">
    <source>
        <dbReference type="ARBA" id="ARBA00039314"/>
    </source>
</evidence>
<dbReference type="GO" id="GO:0102390">
    <property type="term" value="F:mycophenolic acid acyl-glucuronide esterase activity"/>
    <property type="evidence" value="ECO:0007669"/>
    <property type="project" value="UniProtKB-EC"/>
</dbReference>
<dbReference type="EC" id="3.1.1.93" evidence="4"/>
<sequence length="230" mass="25095">MPTRHEIPIDGERIVAVHHEADSDRFLVCCHGFLSDKTGSYESRCVRAVEEGYNGVRFDFRGCGESSRSFGGQNLSTRIADLRAVLSYFDPAETVLFGSSFGGQVALHVGATASVEAIAVRAPVTTTETFERYRPPSEGSGLIVGIERSFFDDLESYPFESAAADISVPVALFHGRDDDSVAIEDSIDAAGLLSVDTLLDCYAGEGHRFSRAAEARMRDRLFAWLATLDR</sequence>
<keyword evidence="14" id="KW-1185">Reference proteome</keyword>
<dbReference type="AlphaFoldDB" id="A0A6B0T7H6"/>
<organism evidence="13 14">
    <name type="scientific">Halovenus carboxidivorans</name>
    <dbReference type="NCBI Taxonomy" id="2692199"/>
    <lineage>
        <taxon>Archaea</taxon>
        <taxon>Methanobacteriati</taxon>
        <taxon>Methanobacteriota</taxon>
        <taxon>Stenosarchaea group</taxon>
        <taxon>Halobacteria</taxon>
        <taxon>Halobacteriales</taxon>
        <taxon>Haloarculaceae</taxon>
        <taxon>Halovenus</taxon>
    </lineage>
</organism>
<evidence type="ECO:0000256" key="3">
    <source>
        <dbReference type="ARBA" id="ARBA00022946"/>
    </source>
</evidence>
<dbReference type="SUPFAM" id="SSF53474">
    <property type="entry name" value="alpha/beta-Hydrolases"/>
    <property type="match status" value="1"/>
</dbReference>
<evidence type="ECO:0000256" key="4">
    <source>
        <dbReference type="ARBA" id="ARBA00039132"/>
    </source>
</evidence>
<evidence type="ECO:0000256" key="6">
    <source>
        <dbReference type="ARBA" id="ARBA00041520"/>
    </source>
</evidence>
<dbReference type="Pfam" id="PF12697">
    <property type="entry name" value="Abhydrolase_6"/>
    <property type="match status" value="1"/>
</dbReference>
<evidence type="ECO:0000256" key="11">
    <source>
        <dbReference type="ARBA" id="ARBA00047972"/>
    </source>
</evidence>
<dbReference type="InterPro" id="IPR000073">
    <property type="entry name" value="AB_hydrolase_1"/>
</dbReference>
<dbReference type="InterPro" id="IPR029058">
    <property type="entry name" value="AB_hydrolase_fold"/>
</dbReference>
<accession>A0A6B0T7H6</accession>
<dbReference type="RefSeq" id="WP_159763662.1">
    <property type="nucleotide sequence ID" value="NZ_WUUT01000002.1"/>
</dbReference>
<dbReference type="PANTHER" id="PTHR16138">
    <property type="entry name" value="MYCOPHENOLIC ACID ACYL-GLUCURONIDE ESTERASE, MITOCHONDRIAL"/>
    <property type="match status" value="1"/>
</dbReference>
<comment type="catalytic activity">
    <reaction evidence="11">
        <text>mycophenolic acid O-acyl-beta-D-glucuronide + H2O = mycophenolate + D-glucuronate + H(+)</text>
        <dbReference type="Rhea" id="RHEA:34179"/>
        <dbReference type="ChEBI" id="CHEBI:15377"/>
        <dbReference type="ChEBI" id="CHEBI:15378"/>
        <dbReference type="ChEBI" id="CHEBI:58720"/>
        <dbReference type="ChEBI" id="CHEBI:62932"/>
        <dbReference type="ChEBI" id="CHEBI:66982"/>
        <dbReference type="EC" id="3.1.1.93"/>
    </reaction>
    <physiologicalReaction direction="left-to-right" evidence="11">
        <dbReference type="Rhea" id="RHEA:34180"/>
    </physiologicalReaction>
</comment>
<dbReference type="GO" id="GO:0004553">
    <property type="term" value="F:hydrolase activity, hydrolyzing O-glycosyl compounds"/>
    <property type="evidence" value="ECO:0007669"/>
    <property type="project" value="TreeGrafter"/>
</dbReference>
<evidence type="ECO:0000256" key="8">
    <source>
        <dbReference type="ARBA" id="ARBA00042704"/>
    </source>
</evidence>
<evidence type="ECO:0000313" key="13">
    <source>
        <dbReference type="EMBL" id="MXR51543.1"/>
    </source>
</evidence>
<evidence type="ECO:0000313" key="14">
    <source>
        <dbReference type="Proteomes" id="UP000466535"/>
    </source>
</evidence>